<dbReference type="Proteomes" id="UP000184188">
    <property type="component" value="Unassembled WGS sequence"/>
</dbReference>
<feature type="region of interest" description="Disordered" evidence="3">
    <location>
        <begin position="336"/>
        <end position="358"/>
    </location>
</feature>
<dbReference type="GO" id="GO:0016853">
    <property type="term" value="F:isomerase activity"/>
    <property type="evidence" value="ECO:0007669"/>
    <property type="project" value="UniProtKB-KW"/>
</dbReference>
<dbReference type="Gene3D" id="3.40.50.10540">
    <property type="entry name" value="Crotonobetainyl-coa:carnitine coa-transferase, domain 1"/>
    <property type="match status" value="1"/>
</dbReference>
<dbReference type="GeneID" id="34612118"/>
<dbReference type="EMBL" id="KV878339">
    <property type="protein sequence ID" value="OJJ48482.1"/>
    <property type="molecule type" value="Genomic_DNA"/>
</dbReference>
<dbReference type="RefSeq" id="XP_022582992.1">
    <property type="nucleotide sequence ID" value="XM_022725653.1"/>
</dbReference>
<dbReference type="Pfam" id="PF02515">
    <property type="entry name" value="CoA_transf_3"/>
    <property type="match status" value="1"/>
</dbReference>
<proteinExistence type="inferred from homology"/>
<dbReference type="InterPro" id="IPR050509">
    <property type="entry name" value="CoA-transferase_III"/>
</dbReference>
<evidence type="ECO:0000256" key="2">
    <source>
        <dbReference type="ARBA" id="ARBA00023235"/>
    </source>
</evidence>
<evidence type="ECO:0000256" key="4">
    <source>
        <dbReference type="SAM" id="Phobius"/>
    </source>
</evidence>
<keyword evidence="4" id="KW-0812">Transmembrane</keyword>
<dbReference type="STRING" id="1073090.A0A1L9SMI0"/>
<dbReference type="InterPro" id="IPR023606">
    <property type="entry name" value="CoA-Trfase_III_dom_1_sf"/>
</dbReference>
<dbReference type="VEuPathDB" id="FungiDB:ASPZODRAFT_150699"/>
<dbReference type="SUPFAM" id="SSF89796">
    <property type="entry name" value="CoA-transferase family III (CaiB/BaiF)"/>
    <property type="match status" value="1"/>
</dbReference>
<evidence type="ECO:0000313" key="6">
    <source>
        <dbReference type="Proteomes" id="UP000184188"/>
    </source>
</evidence>
<evidence type="ECO:0000313" key="5">
    <source>
        <dbReference type="EMBL" id="OJJ48482.1"/>
    </source>
</evidence>
<keyword evidence="4" id="KW-0472">Membrane</keyword>
<dbReference type="InterPro" id="IPR044855">
    <property type="entry name" value="CoA-Trfase_III_dom3_sf"/>
</dbReference>
<evidence type="ECO:0008006" key="7">
    <source>
        <dbReference type="Google" id="ProtNLM"/>
    </source>
</evidence>
<dbReference type="PANTHER" id="PTHR48228:SF5">
    <property type="entry name" value="ALPHA-METHYLACYL-COA RACEMASE"/>
    <property type="match status" value="1"/>
</dbReference>
<sequence>MYPLSGIKVIELAGLAPGPFAGLLLADYGASVLRIDRPRSTTEESHAPTPDRLTRHKASLCLDLKEENPTDRGKLFSLLAHADVLIDPFRPGVLERLNLDPVDLLARFPRLIVARLTGFRPDGNDVYSSMAGHDINYLAVSGVLSLLGRKGQPPYAPANLLADFAGGGAMCFTGILLALLVRNKMGRGQIVHVNMVDGSAYLATMPRLLGLDSSSPVWNGERGDNLLDGGCPYYDTYATKDGKYVAVGALEPRFYSVLLDRLGLGEADLPARTEKRNWPALRERFRAAFESKTRDEWAAVFEGSDACVTPVLELGELKQSGFRQALPVCLGMTPGRAIPGEDGEEEKGGLAPGEGGDDLVKEWLRGASKAKL</sequence>
<comment type="similarity">
    <text evidence="1">Belongs to the CoA-transferase III family.</text>
</comment>
<dbReference type="InterPro" id="IPR003673">
    <property type="entry name" value="CoA-Trfase_fam_III"/>
</dbReference>
<dbReference type="PANTHER" id="PTHR48228">
    <property type="entry name" value="SUCCINYL-COA--D-CITRAMALATE COA-TRANSFERASE"/>
    <property type="match status" value="1"/>
</dbReference>
<dbReference type="FunFam" id="3.30.1540.10:FF:000004">
    <property type="entry name" value="Probable alpha-methylacyl-CoA racemase mcr"/>
    <property type="match status" value="1"/>
</dbReference>
<organism evidence="5 6">
    <name type="scientific">Penicilliopsis zonata CBS 506.65</name>
    <dbReference type="NCBI Taxonomy" id="1073090"/>
    <lineage>
        <taxon>Eukaryota</taxon>
        <taxon>Fungi</taxon>
        <taxon>Dikarya</taxon>
        <taxon>Ascomycota</taxon>
        <taxon>Pezizomycotina</taxon>
        <taxon>Eurotiomycetes</taxon>
        <taxon>Eurotiomycetidae</taxon>
        <taxon>Eurotiales</taxon>
        <taxon>Aspergillaceae</taxon>
        <taxon>Penicilliopsis</taxon>
    </lineage>
</organism>
<protein>
    <recommendedName>
        <fullName evidence="7">Alpha-methylacyl-CoA racemase</fullName>
    </recommendedName>
</protein>
<keyword evidence="4" id="KW-1133">Transmembrane helix</keyword>
<evidence type="ECO:0000256" key="3">
    <source>
        <dbReference type="SAM" id="MobiDB-lite"/>
    </source>
</evidence>
<feature type="transmembrane region" description="Helical" evidence="4">
    <location>
        <begin position="160"/>
        <end position="181"/>
    </location>
</feature>
<dbReference type="Gene3D" id="3.30.1540.10">
    <property type="entry name" value="formyl-coa transferase, domain 3"/>
    <property type="match status" value="1"/>
</dbReference>
<evidence type="ECO:0000256" key="1">
    <source>
        <dbReference type="ARBA" id="ARBA00008383"/>
    </source>
</evidence>
<gene>
    <name evidence="5" type="ORF">ASPZODRAFT_150699</name>
</gene>
<reference evidence="6" key="1">
    <citation type="journal article" date="2017" name="Genome Biol.">
        <title>Comparative genomics reveals high biological diversity and specific adaptations in the industrially and medically important fungal genus Aspergillus.</title>
        <authorList>
            <person name="de Vries R.P."/>
            <person name="Riley R."/>
            <person name="Wiebenga A."/>
            <person name="Aguilar-Osorio G."/>
            <person name="Amillis S."/>
            <person name="Uchima C.A."/>
            <person name="Anderluh G."/>
            <person name="Asadollahi M."/>
            <person name="Askin M."/>
            <person name="Barry K."/>
            <person name="Battaglia E."/>
            <person name="Bayram O."/>
            <person name="Benocci T."/>
            <person name="Braus-Stromeyer S.A."/>
            <person name="Caldana C."/>
            <person name="Canovas D."/>
            <person name="Cerqueira G.C."/>
            <person name="Chen F."/>
            <person name="Chen W."/>
            <person name="Choi C."/>
            <person name="Clum A."/>
            <person name="Dos Santos R.A."/>
            <person name="Damasio A.R."/>
            <person name="Diallinas G."/>
            <person name="Emri T."/>
            <person name="Fekete E."/>
            <person name="Flipphi M."/>
            <person name="Freyberg S."/>
            <person name="Gallo A."/>
            <person name="Gournas C."/>
            <person name="Habgood R."/>
            <person name="Hainaut M."/>
            <person name="Harispe M.L."/>
            <person name="Henrissat B."/>
            <person name="Hilden K.S."/>
            <person name="Hope R."/>
            <person name="Hossain A."/>
            <person name="Karabika E."/>
            <person name="Karaffa L."/>
            <person name="Karanyi Z."/>
            <person name="Krasevec N."/>
            <person name="Kuo A."/>
            <person name="Kusch H."/>
            <person name="LaButti K."/>
            <person name="Lagendijk E.L."/>
            <person name="Lapidus A."/>
            <person name="Levasseur A."/>
            <person name="Lindquist E."/>
            <person name="Lipzen A."/>
            <person name="Logrieco A.F."/>
            <person name="MacCabe A."/>
            <person name="Maekelae M.R."/>
            <person name="Malavazi I."/>
            <person name="Melin P."/>
            <person name="Meyer V."/>
            <person name="Mielnichuk N."/>
            <person name="Miskei M."/>
            <person name="Molnar A.P."/>
            <person name="Mule G."/>
            <person name="Ngan C.Y."/>
            <person name="Orejas M."/>
            <person name="Orosz E."/>
            <person name="Ouedraogo J.P."/>
            <person name="Overkamp K.M."/>
            <person name="Park H.-S."/>
            <person name="Perrone G."/>
            <person name="Piumi F."/>
            <person name="Punt P.J."/>
            <person name="Ram A.F."/>
            <person name="Ramon A."/>
            <person name="Rauscher S."/>
            <person name="Record E."/>
            <person name="Riano-Pachon D.M."/>
            <person name="Robert V."/>
            <person name="Roehrig J."/>
            <person name="Ruller R."/>
            <person name="Salamov A."/>
            <person name="Salih N.S."/>
            <person name="Samson R.A."/>
            <person name="Sandor E."/>
            <person name="Sanguinetti M."/>
            <person name="Schuetze T."/>
            <person name="Sepcic K."/>
            <person name="Shelest E."/>
            <person name="Sherlock G."/>
            <person name="Sophianopoulou V."/>
            <person name="Squina F.M."/>
            <person name="Sun H."/>
            <person name="Susca A."/>
            <person name="Todd R.B."/>
            <person name="Tsang A."/>
            <person name="Unkles S.E."/>
            <person name="van de Wiele N."/>
            <person name="van Rossen-Uffink D."/>
            <person name="Oliveira J.V."/>
            <person name="Vesth T.C."/>
            <person name="Visser J."/>
            <person name="Yu J.-H."/>
            <person name="Zhou M."/>
            <person name="Andersen M.R."/>
            <person name="Archer D.B."/>
            <person name="Baker S.E."/>
            <person name="Benoit I."/>
            <person name="Brakhage A.A."/>
            <person name="Braus G.H."/>
            <person name="Fischer R."/>
            <person name="Frisvad J.C."/>
            <person name="Goldman G.H."/>
            <person name="Houbraken J."/>
            <person name="Oakley B."/>
            <person name="Pocsi I."/>
            <person name="Scazzocchio C."/>
            <person name="Seiboth B."/>
            <person name="vanKuyk P.A."/>
            <person name="Wortman J."/>
            <person name="Dyer P.S."/>
            <person name="Grigoriev I.V."/>
        </authorList>
    </citation>
    <scope>NUCLEOTIDE SEQUENCE [LARGE SCALE GENOMIC DNA]</scope>
    <source>
        <strain evidence="6">CBS 506.65</strain>
    </source>
</reference>
<dbReference type="AlphaFoldDB" id="A0A1L9SMI0"/>
<keyword evidence="6" id="KW-1185">Reference proteome</keyword>
<dbReference type="OrthoDB" id="16747at2759"/>
<keyword evidence="2" id="KW-0413">Isomerase</keyword>
<accession>A0A1L9SMI0</accession>
<name>A0A1L9SMI0_9EURO</name>